<feature type="region of interest" description="Disordered" evidence="1">
    <location>
        <begin position="1"/>
        <end position="52"/>
    </location>
</feature>
<dbReference type="Proteomes" id="UP000001708">
    <property type="component" value="Segment"/>
</dbReference>
<dbReference type="EMBL" id="AY320035">
    <property type="protein sequence ID" value="AAR29716.1"/>
    <property type="molecule type" value="Genomic_DNA"/>
</dbReference>
<sequence>MAKGREGRQEAHGRRRVLRSKSLRDRRGCRGTWVPPGPGQRGRRAGAGRDRQRRCPVTGRTRTVVDRLTAGCAIVARQRSEALAAWVAAGRRDDLDGWRAALGPLLRLAALAVVAYGVYAIVRAVPWLMWALTAWWLRAAWRATRTPAEDADEPLDDEPDGPDVEPVLALLFEVLGDRDRVHLSTVLAHLHAKGKCEGWKVADLRARLDSLGIPVEPKVKIGGVPTRGVLRDALLAHFPDRGTSPSPATVDAA</sequence>
<evidence type="ECO:0000313" key="4">
    <source>
        <dbReference type="Proteomes" id="UP000001708"/>
    </source>
</evidence>
<dbReference type="GeneID" id="2732819"/>
<feature type="compositionally biased region" description="Basic and acidic residues" evidence="1">
    <location>
        <begin position="1"/>
        <end position="12"/>
    </location>
</feature>
<keyword evidence="2" id="KW-0812">Transmembrane</keyword>
<feature type="transmembrane region" description="Helical" evidence="2">
    <location>
        <begin position="108"/>
        <end position="137"/>
    </location>
</feature>
<reference evidence="3 4" key="3">
    <citation type="journal article" date="1998" name="Microbiology">
        <title>Site-specific integration of bacteriophage VWB genome into Streptomyces venezuelae and construction of a VWB-based integrative vector.</title>
        <authorList>
            <person name="Van Mellaert L."/>
            <person name="Mei L."/>
            <person name="Lammertyn E."/>
            <person name="Schacht S."/>
            <person name="Anne J."/>
        </authorList>
    </citation>
    <scope>NUCLEOTIDE SEQUENCE [LARGE SCALE GENOMIC DNA]</scope>
</reference>
<keyword evidence="4" id="KW-1185">Reference proteome</keyword>
<organism evidence="3 4">
    <name type="scientific">Streptomyces phage VWB</name>
    <dbReference type="NCBI Taxonomy" id="10702"/>
    <lineage>
        <taxon>Viruses</taxon>
        <taxon>Duplodnaviria</taxon>
        <taxon>Heunggongvirae</taxon>
        <taxon>Uroviricota</taxon>
        <taxon>Caudoviricetes</taxon>
        <taxon>Veewebvirus</taxon>
        <taxon>Veewebvirus vwb</taxon>
    </lineage>
</organism>
<evidence type="ECO:0000313" key="3">
    <source>
        <dbReference type="EMBL" id="AAR29716.1"/>
    </source>
</evidence>
<accession>Q6VY63</accession>
<protein>
    <submittedName>
        <fullName evidence="3">Uncharacterized protein</fullName>
    </submittedName>
</protein>
<dbReference type="KEGG" id="vg:2732819"/>
<reference evidence="3 4" key="2">
    <citation type="journal article" date="1995" name="Arch. Virol.">
        <title>Analysis of the open reading frames of the main capsid proteins of actinophage VWB.</title>
        <authorList>
            <person name="Anne J."/>
            <person name="Fiten P."/>
            <person name="Van Mellaert L."/>
            <person name="Joris B."/>
            <person name="Opdenakker G."/>
            <person name="Eyssen H."/>
        </authorList>
    </citation>
    <scope>NUCLEOTIDE SEQUENCE [LARGE SCALE GENOMIC DNA]</scope>
</reference>
<evidence type="ECO:0000256" key="1">
    <source>
        <dbReference type="SAM" id="MobiDB-lite"/>
    </source>
</evidence>
<feature type="compositionally biased region" description="Basic residues" evidence="1">
    <location>
        <begin position="41"/>
        <end position="52"/>
    </location>
</feature>
<keyword evidence="2" id="KW-0472">Membrane</keyword>
<name>Q6VY63_9CAUD</name>
<evidence type="ECO:0000256" key="2">
    <source>
        <dbReference type="SAM" id="Phobius"/>
    </source>
</evidence>
<keyword evidence="2" id="KW-1133">Transmembrane helix</keyword>
<reference evidence="3 4" key="4">
    <citation type="journal article" date="2005" name="Virology">
        <title>Complete genomic nucleotide sequence and analysis of the temperate bacteriophage VWB.</title>
        <authorList>
            <person name="Van Dessel W."/>
            <person name="Van Mellaert L."/>
            <person name="Liesegang H."/>
            <person name="Raasch C."/>
            <person name="De Keersmaeker S."/>
            <person name="Geukens N."/>
            <person name="Lammertyn E."/>
            <person name="Streit W."/>
            <person name="Anne J."/>
        </authorList>
    </citation>
    <scope>NUCLEOTIDE SEQUENCE [LARGE SCALE GENOMIC DNA]</scope>
</reference>
<reference evidence="3 4" key="1">
    <citation type="journal article" date="1990" name="J. Gen. Microbiol.">
        <title>Further biological and molecular characterization of actinophage VWB.</title>
        <authorList>
            <person name="Anne J."/>
            <person name="Van Mellaert L."/>
            <person name="Decock B."/>
            <person name="Van Damme J."/>
            <person name="Van Aerschot A."/>
            <person name="Herdewijn P."/>
            <person name="Eyssen H."/>
        </authorList>
    </citation>
    <scope>NUCLEOTIDE SEQUENCE [LARGE SCALE GENOMIC DNA]</scope>
</reference>
<dbReference type="RefSeq" id="NP_958268.1">
    <property type="nucleotide sequence ID" value="NC_005345.2"/>
</dbReference>
<proteinExistence type="predicted"/>